<evidence type="ECO:0000256" key="1">
    <source>
        <dbReference type="SAM" id="MobiDB-lite"/>
    </source>
</evidence>
<accession>A0A4Y9ZPZ1</accession>
<feature type="compositionally biased region" description="Low complexity" evidence="1">
    <location>
        <begin position="17"/>
        <end position="45"/>
    </location>
</feature>
<gene>
    <name evidence="2" type="ORF">EWM64_g7919</name>
</gene>
<comment type="caution">
    <text evidence="2">The sequence shown here is derived from an EMBL/GenBank/DDBJ whole genome shotgun (WGS) entry which is preliminary data.</text>
</comment>
<organism evidence="2 3">
    <name type="scientific">Hericium alpestre</name>
    <dbReference type="NCBI Taxonomy" id="135208"/>
    <lineage>
        <taxon>Eukaryota</taxon>
        <taxon>Fungi</taxon>
        <taxon>Dikarya</taxon>
        <taxon>Basidiomycota</taxon>
        <taxon>Agaricomycotina</taxon>
        <taxon>Agaricomycetes</taxon>
        <taxon>Russulales</taxon>
        <taxon>Hericiaceae</taxon>
        <taxon>Hericium</taxon>
    </lineage>
</organism>
<dbReference type="Proteomes" id="UP000298061">
    <property type="component" value="Unassembled WGS sequence"/>
</dbReference>
<reference evidence="2 3" key="1">
    <citation type="submission" date="2019-02" db="EMBL/GenBank/DDBJ databases">
        <title>Genome sequencing of the rare red list fungi Hericium alpestre (H. flagellum).</title>
        <authorList>
            <person name="Buettner E."/>
            <person name="Kellner H."/>
        </authorList>
    </citation>
    <scope>NUCLEOTIDE SEQUENCE [LARGE SCALE GENOMIC DNA]</scope>
    <source>
        <strain evidence="2 3">DSM 108284</strain>
    </source>
</reference>
<keyword evidence="3" id="KW-1185">Reference proteome</keyword>
<name>A0A4Y9ZPZ1_9AGAM</name>
<sequence length="345" mass="37752">MPASSGGRGGDQESQDGASSTSASAMPPTMAAAPAAAGSTITPTAQAVAAATAADVDIITTSPASIATVDTIAAELAAHSDGANTGKEGLAKSDNSVGSEGGTRAPTVVDEDHGDEQGSEPEWVRETCQFLSTGPEGDTWKAAVTLWQSLMHFIGNVDANDRKTWFSSAYRPPQIAYWMQRHRKFHVVSALEDISVFADLWRKWWTNAQPDWRKDDKVAWPLKHIGMQTETWKNLAKGGKNGIVMVLIALVWWSKSVSAEAEKRELESAVEDVRFVLEEIEHVLGTTTDEGKDEEKSERWSKRNKRLPTDTEEDGDEEKPEGRPKRAKRAAPWPAAQEKRETQRR</sequence>
<feature type="region of interest" description="Disordered" evidence="1">
    <location>
        <begin position="1"/>
        <end position="45"/>
    </location>
</feature>
<feature type="compositionally biased region" description="Basic and acidic residues" evidence="1">
    <location>
        <begin position="289"/>
        <end position="301"/>
    </location>
</feature>
<dbReference type="EMBL" id="SFCI01001323">
    <property type="protein sequence ID" value="TFY76093.1"/>
    <property type="molecule type" value="Genomic_DNA"/>
</dbReference>
<feature type="compositionally biased region" description="Acidic residues" evidence="1">
    <location>
        <begin position="310"/>
        <end position="319"/>
    </location>
</feature>
<proteinExistence type="predicted"/>
<evidence type="ECO:0000313" key="2">
    <source>
        <dbReference type="EMBL" id="TFY76093.1"/>
    </source>
</evidence>
<feature type="region of interest" description="Disordered" evidence="1">
    <location>
        <begin position="82"/>
        <end position="122"/>
    </location>
</feature>
<dbReference type="OrthoDB" id="3258052at2759"/>
<dbReference type="STRING" id="135208.A0A4Y9ZPZ1"/>
<evidence type="ECO:0000313" key="3">
    <source>
        <dbReference type="Proteomes" id="UP000298061"/>
    </source>
</evidence>
<protein>
    <submittedName>
        <fullName evidence="2">Uncharacterized protein</fullName>
    </submittedName>
</protein>
<dbReference type="AlphaFoldDB" id="A0A4Y9ZPZ1"/>
<feature type="region of interest" description="Disordered" evidence="1">
    <location>
        <begin position="286"/>
        <end position="345"/>
    </location>
</feature>